<protein>
    <submittedName>
        <fullName evidence="2">Fibronectin type III domain-containing protein</fullName>
    </submittedName>
</protein>
<dbReference type="SUPFAM" id="SSF49265">
    <property type="entry name" value="Fibronectin type III"/>
    <property type="match status" value="1"/>
</dbReference>
<dbReference type="SMART" id="SM00060">
    <property type="entry name" value="FN3"/>
    <property type="match status" value="1"/>
</dbReference>
<dbReference type="PANTHER" id="PTHR34720:SF9">
    <property type="entry name" value="BLR4714 PROTEIN"/>
    <property type="match status" value="1"/>
</dbReference>
<dbReference type="CDD" id="cd00063">
    <property type="entry name" value="FN3"/>
    <property type="match status" value="1"/>
</dbReference>
<proteinExistence type="predicted"/>
<organism evidence="2 3">
    <name type="scientific">Undibacterium luofuense</name>
    <dbReference type="NCBI Taxonomy" id="2828733"/>
    <lineage>
        <taxon>Bacteria</taxon>
        <taxon>Pseudomonadati</taxon>
        <taxon>Pseudomonadota</taxon>
        <taxon>Betaproteobacteria</taxon>
        <taxon>Burkholderiales</taxon>
        <taxon>Oxalobacteraceae</taxon>
        <taxon>Undibacterium</taxon>
    </lineage>
</organism>
<dbReference type="PROSITE" id="PS50853">
    <property type="entry name" value="FN3"/>
    <property type="match status" value="1"/>
</dbReference>
<dbReference type="Pfam" id="PF00041">
    <property type="entry name" value="fn3"/>
    <property type="match status" value="1"/>
</dbReference>
<feature type="domain" description="Fibronectin type-III" evidence="1">
    <location>
        <begin position="39"/>
        <end position="128"/>
    </location>
</feature>
<gene>
    <name evidence="2" type="ORF">KDM89_19985</name>
</gene>
<dbReference type="InterPro" id="IPR036116">
    <property type="entry name" value="FN3_sf"/>
</dbReference>
<accession>A0A941DRN2</accession>
<dbReference type="RefSeq" id="WP_212689626.1">
    <property type="nucleotide sequence ID" value="NZ_JAGSPN010000191.1"/>
</dbReference>
<dbReference type="EMBL" id="JAGSPN010000191">
    <property type="protein sequence ID" value="MBR7784417.1"/>
    <property type="molecule type" value="Genomic_DNA"/>
</dbReference>
<dbReference type="PRINTS" id="PR00014">
    <property type="entry name" value="FNTYPEIII"/>
</dbReference>
<dbReference type="InterPro" id="IPR003961">
    <property type="entry name" value="FN3_dom"/>
</dbReference>
<keyword evidence="3" id="KW-1185">Reference proteome</keyword>
<evidence type="ECO:0000313" key="3">
    <source>
        <dbReference type="Proteomes" id="UP000680067"/>
    </source>
</evidence>
<dbReference type="AlphaFoldDB" id="A0A941DRN2"/>
<evidence type="ECO:0000313" key="2">
    <source>
        <dbReference type="EMBL" id="MBR7784417.1"/>
    </source>
</evidence>
<comment type="caution">
    <text evidence="2">The sequence shown here is derived from an EMBL/GenBank/DDBJ whole genome shotgun (WGS) entry which is preliminary data.</text>
</comment>
<dbReference type="PANTHER" id="PTHR34720">
    <property type="entry name" value="MICROCYSTIN DEPENDENT PROTEIN"/>
    <property type="match status" value="1"/>
</dbReference>
<dbReference type="Gene3D" id="2.60.40.10">
    <property type="entry name" value="Immunoglobulins"/>
    <property type="match status" value="1"/>
</dbReference>
<reference evidence="2" key="1">
    <citation type="submission" date="2021-04" db="EMBL/GenBank/DDBJ databases">
        <title>novel species isolated from subtropical streams in China.</title>
        <authorList>
            <person name="Lu H."/>
        </authorList>
    </citation>
    <scope>NUCLEOTIDE SEQUENCE</scope>
    <source>
        <strain evidence="2">LFS511W</strain>
    </source>
</reference>
<feature type="non-terminal residue" evidence="2">
    <location>
        <position position="1"/>
    </location>
</feature>
<dbReference type="InterPro" id="IPR013783">
    <property type="entry name" value="Ig-like_fold"/>
</dbReference>
<evidence type="ECO:0000259" key="1">
    <source>
        <dbReference type="PROSITE" id="PS50853"/>
    </source>
</evidence>
<name>A0A941DRN2_9BURK</name>
<sequence length="139" mass="13173">STLTFVTTGNCTINANQAGDGTYNAATQVQQTFAVAAVVPGAPTSVSATAGTGSATVTFTAPASNGGAPVTGYTVTVSPGGVTVSGVSSPINVTGLTNGTAYTFTVTATNSAGTGSASSASTAVTPKAAQTITFNNPGS</sequence>
<feature type="non-terminal residue" evidence="2">
    <location>
        <position position="139"/>
    </location>
</feature>
<dbReference type="Proteomes" id="UP000680067">
    <property type="component" value="Unassembled WGS sequence"/>
</dbReference>